<dbReference type="InterPro" id="IPR003156">
    <property type="entry name" value="DHHA1_dom"/>
</dbReference>
<feature type="binding site" evidence="12">
    <location>
        <position position="669"/>
    </location>
    <ligand>
        <name>Zn(2+)</name>
        <dbReference type="ChEBI" id="CHEBI:29105"/>
    </ligand>
</feature>
<keyword evidence="12" id="KW-0479">Metal-binding</keyword>
<dbReference type="Proteomes" id="UP001595807">
    <property type="component" value="Unassembled WGS sequence"/>
</dbReference>
<dbReference type="InterPro" id="IPR050058">
    <property type="entry name" value="Ala-tRNA_ligase"/>
</dbReference>
<evidence type="ECO:0000256" key="4">
    <source>
        <dbReference type="ARBA" id="ARBA00022598"/>
    </source>
</evidence>
<dbReference type="PRINTS" id="PR00980">
    <property type="entry name" value="TRNASYNTHALA"/>
</dbReference>
<dbReference type="Gene3D" id="3.30.54.20">
    <property type="match status" value="1"/>
</dbReference>
<comment type="domain">
    <text evidence="12">Consists of three domains; the N-terminal catalytic domain, the editing domain and the C-terminal C-Ala domain. The editing domain removes incorrectly charged amino acids, while the C-Ala domain, along with tRNA(Ala), serves as a bridge to cooperatively bring together the editing and aminoacylation centers thus stimulating deacylation of misacylated tRNAs.</text>
</comment>
<keyword evidence="3 12" id="KW-0820">tRNA-binding</keyword>
<feature type="domain" description="Alanyl-transfer RNA synthetases family profile" evidence="14">
    <location>
        <begin position="4"/>
        <end position="712"/>
    </location>
</feature>
<dbReference type="SUPFAM" id="SSF101353">
    <property type="entry name" value="Putative anticodon-binding domain of alanyl-tRNA synthetase (AlaRS)"/>
    <property type="match status" value="1"/>
</dbReference>
<comment type="catalytic activity">
    <reaction evidence="11 12">
        <text>tRNA(Ala) + L-alanine + ATP = L-alanyl-tRNA(Ala) + AMP + diphosphate</text>
        <dbReference type="Rhea" id="RHEA:12540"/>
        <dbReference type="Rhea" id="RHEA-COMP:9657"/>
        <dbReference type="Rhea" id="RHEA-COMP:9923"/>
        <dbReference type="ChEBI" id="CHEBI:30616"/>
        <dbReference type="ChEBI" id="CHEBI:33019"/>
        <dbReference type="ChEBI" id="CHEBI:57972"/>
        <dbReference type="ChEBI" id="CHEBI:78442"/>
        <dbReference type="ChEBI" id="CHEBI:78497"/>
        <dbReference type="ChEBI" id="CHEBI:456215"/>
        <dbReference type="EC" id="6.1.1.7"/>
    </reaction>
</comment>
<keyword evidence="5 12" id="KW-0547">Nucleotide-binding</keyword>
<keyword evidence="13" id="KW-0175">Coiled coil</keyword>
<dbReference type="Gene3D" id="3.30.980.10">
    <property type="entry name" value="Threonyl-trna Synthetase, Chain A, domain 2"/>
    <property type="match status" value="1"/>
</dbReference>
<dbReference type="InterPro" id="IPR002318">
    <property type="entry name" value="Ala-tRNA-lgiase_IIc"/>
</dbReference>
<dbReference type="InterPro" id="IPR045864">
    <property type="entry name" value="aa-tRNA-synth_II/BPL/LPL"/>
</dbReference>
<comment type="cofactor">
    <cofactor evidence="12">
        <name>Zn(2+)</name>
        <dbReference type="ChEBI" id="CHEBI:29105"/>
    </cofactor>
    <text evidence="12">Binds 1 zinc ion per subunit.</text>
</comment>
<dbReference type="Gene3D" id="2.40.30.130">
    <property type="match status" value="1"/>
</dbReference>
<dbReference type="InterPro" id="IPR018165">
    <property type="entry name" value="Ala-tRNA-synth_IIc_core"/>
</dbReference>
<dbReference type="EMBL" id="JBHRZV010000032">
    <property type="protein sequence ID" value="MFC3927923.1"/>
    <property type="molecule type" value="Genomic_DNA"/>
</dbReference>
<dbReference type="Pfam" id="PF07973">
    <property type="entry name" value="tRNA_SAD"/>
    <property type="match status" value="1"/>
</dbReference>
<organism evidence="15 16">
    <name type="scientific">Streptococcus caprae</name>
    <dbReference type="NCBI Taxonomy" id="1640501"/>
    <lineage>
        <taxon>Bacteria</taxon>
        <taxon>Bacillati</taxon>
        <taxon>Bacillota</taxon>
        <taxon>Bacilli</taxon>
        <taxon>Lactobacillales</taxon>
        <taxon>Streptococcaceae</taxon>
        <taxon>Streptococcus</taxon>
    </lineage>
</organism>
<evidence type="ECO:0000313" key="16">
    <source>
        <dbReference type="Proteomes" id="UP001595807"/>
    </source>
</evidence>
<gene>
    <name evidence="12 15" type="primary">alaS</name>
    <name evidence="15" type="ORF">ACFORF_04790</name>
</gene>
<sequence length="872" mass="96062">MKQLSSAQIRQMWLDFWQSKGHSVEPSANLVPVNDPTLLWINSGVATLKKYFDGSVIPENPRITNAQKSIRTNDIENVGKTARHHTMFEMLGNFSIGDYFRDEAIEWGFELLTSPEWFDFPKDKLYMTYYPADTDSYNRWIALGVEPSHLIPIEDNFWEIGAGPSGPDTEIFFDRGEDFDPENIGIRLLAEDIENDRYIEIWNIVLSQFNADPAVPRSEYKELPNKNIDTGAGLERLAAVMQGAKTNFETDLFMPIIREVEKLSGKPYDQDGDNMSFKVIADHIRALSFAIGDGALPGNEGRGYVLRRLLRRAVMHGRRLGINEPFLYKLVPTVGQIMESYYPEVLEKRDFIEKIVKREEETFARTIDSGSVHLDQLLANLKSEGKDTLDGQSIFKLYDTYGFPVELTEEMAEDAGFKIDHDGFKAAMKEQQDRARAAVVKGGSMGMQNETLAGITEESRFDYGSDTLDAKLSVIIVDNERSEMVSEGQALLVFDQTPFYAEMGGQVADHGVVKNSKGDTVACVTDVQKAPNGQPLHTVDVLASLALGETYTLAIDKRRRLSVEKNHTATHLLHAALHNIIGEHATQAGSLNEAGFLRFDFTHFEAVTAEELRRIEEQVNEKIWEAIPVETVETDVDTAKEMGAMALFGEKYGKVVRVVTVGDYSVELCGGTHVANTAEIGVFKIVKEEGIGSGTRRILAVTGREAFLAYREEEEALKAIAATLKAPQLKEVPNKVAALNDQLRDLQKENASLKEKAAAAAAGDVFKDVKEANGLRYIASQVDVADAGALRTFADNWKQADYSDVLVLVAAIGDKVNLLVASKSDKAHAGNIVKALAPIIAGRGGGKPDMAMAGGSDTAGIPALLAAVAEEL</sequence>
<evidence type="ECO:0000256" key="5">
    <source>
        <dbReference type="ARBA" id="ARBA00022741"/>
    </source>
</evidence>
<dbReference type="NCBIfam" id="TIGR00344">
    <property type="entry name" value="alaS"/>
    <property type="match status" value="1"/>
</dbReference>
<dbReference type="RefSeq" id="WP_380425993.1">
    <property type="nucleotide sequence ID" value="NZ_JBHRZV010000032.1"/>
</dbReference>
<comment type="subcellular location">
    <subcellularLocation>
        <location evidence="12">Cytoplasm</location>
    </subcellularLocation>
</comment>
<keyword evidence="12" id="KW-0862">Zinc</keyword>
<dbReference type="EC" id="6.1.1.7" evidence="12"/>
<dbReference type="InterPro" id="IPR012947">
    <property type="entry name" value="tRNA_SAD"/>
</dbReference>
<keyword evidence="8 12" id="KW-0648">Protein biosynthesis</keyword>
<evidence type="ECO:0000313" key="15">
    <source>
        <dbReference type="EMBL" id="MFC3927923.1"/>
    </source>
</evidence>
<dbReference type="GO" id="GO:0004813">
    <property type="term" value="F:alanine-tRNA ligase activity"/>
    <property type="evidence" value="ECO:0007669"/>
    <property type="project" value="UniProtKB-EC"/>
</dbReference>
<dbReference type="PANTHER" id="PTHR11777">
    <property type="entry name" value="ALANYL-TRNA SYNTHETASE"/>
    <property type="match status" value="1"/>
</dbReference>
<evidence type="ECO:0000256" key="12">
    <source>
        <dbReference type="HAMAP-Rule" id="MF_00036"/>
    </source>
</evidence>
<dbReference type="Gene3D" id="3.30.930.10">
    <property type="entry name" value="Bira Bifunctional Protein, Domain 2"/>
    <property type="match status" value="1"/>
</dbReference>
<comment type="similarity">
    <text evidence="1 12">Belongs to the class-II aminoacyl-tRNA synthetase family.</text>
</comment>
<feature type="binding site" evidence="12">
    <location>
        <position position="673"/>
    </location>
    <ligand>
        <name>Zn(2+)</name>
        <dbReference type="ChEBI" id="CHEBI:29105"/>
    </ligand>
</feature>
<evidence type="ECO:0000256" key="11">
    <source>
        <dbReference type="ARBA" id="ARBA00048300"/>
    </source>
</evidence>
<keyword evidence="2 12" id="KW-0963">Cytoplasm</keyword>
<dbReference type="PROSITE" id="PS50860">
    <property type="entry name" value="AA_TRNA_LIGASE_II_ALA"/>
    <property type="match status" value="1"/>
</dbReference>
<dbReference type="InterPro" id="IPR023033">
    <property type="entry name" value="Ala_tRNA_ligase_euk/bac"/>
</dbReference>
<keyword evidence="6 12" id="KW-0067">ATP-binding</keyword>
<keyword evidence="7 12" id="KW-0694">RNA-binding</keyword>
<evidence type="ECO:0000259" key="14">
    <source>
        <dbReference type="PROSITE" id="PS50860"/>
    </source>
</evidence>
<evidence type="ECO:0000256" key="10">
    <source>
        <dbReference type="ARBA" id="ARBA00024779"/>
    </source>
</evidence>
<dbReference type="SMART" id="SM00863">
    <property type="entry name" value="tRNA_SAD"/>
    <property type="match status" value="1"/>
</dbReference>
<reference evidence="16" key="1">
    <citation type="journal article" date="2019" name="Int. J. Syst. Evol. Microbiol.">
        <title>The Global Catalogue of Microorganisms (GCM) 10K type strain sequencing project: providing services to taxonomists for standard genome sequencing and annotation.</title>
        <authorList>
            <consortium name="The Broad Institute Genomics Platform"/>
            <consortium name="The Broad Institute Genome Sequencing Center for Infectious Disease"/>
            <person name="Wu L."/>
            <person name="Ma J."/>
        </authorList>
    </citation>
    <scope>NUCLEOTIDE SEQUENCE [LARGE SCALE GENOMIC DNA]</scope>
    <source>
        <strain evidence="16">CCUG 67170</strain>
    </source>
</reference>
<protein>
    <recommendedName>
        <fullName evidence="12">Alanine--tRNA ligase</fullName>
        <ecNumber evidence="12">6.1.1.7</ecNumber>
    </recommendedName>
    <alternativeName>
        <fullName evidence="12">Alanyl-tRNA synthetase</fullName>
        <shortName evidence="12">AlaRS</shortName>
    </alternativeName>
</protein>
<comment type="caution">
    <text evidence="15">The sequence shown here is derived from an EMBL/GenBank/DDBJ whole genome shotgun (WGS) entry which is preliminary data.</text>
</comment>
<accession>A0ABV8CVU8</accession>
<dbReference type="PANTHER" id="PTHR11777:SF9">
    <property type="entry name" value="ALANINE--TRNA LIGASE, CYTOPLASMIC"/>
    <property type="match status" value="1"/>
</dbReference>
<evidence type="ECO:0000256" key="13">
    <source>
        <dbReference type="SAM" id="Coils"/>
    </source>
</evidence>
<dbReference type="SUPFAM" id="SSF55186">
    <property type="entry name" value="ThrRS/AlaRS common domain"/>
    <property type="match status" value="1"/>
</dbReference>
<evidence type="ECO:0000256" key="3">
    <source>
        <dbReference type="ARBA" id="ARBA00022555"/>
    </source>
</evidence>
<keyword evidence="4 12" id="KW-0436">Ligase</keyword>
<name>A0ABV8CVU8_9STRE</name>
<dbReference type="HAMAP" id="MF_00036_B">
    <property type="entry name" value="Ala_tRNA_synth_B"/>
    <property type="match status" value="1"/>
</dbReference>
<evidence type="ECO:0000256" key="8">
    <source>
        <dbReference type="ARBA" id="ARBA00022917"/>
    </source>
</evidence>
<evidence type="ECO:0000256" key="1">
    <source>
        <dbReference type="ARBA" id="ARBA00008226"/>
    </source>
</evidence>
<dbReference type="InterPro" id="IPR018163">
    <property type="entry name" value="Thr/Ala-tRNA-synth_IIc_edit"/>
</dbReference>
<comment type="function">
    <text evidence="10 12">Catalyzes the attachment of alanine to tRNA(Ala) in a two-step reaction: alanine is first activated by ATP to form Ala-AMP and then transferred to the acceptor end of tRNA(Ala). Also edits incorrectly charged Ser-tRNA(Ala) and Gly-tRNA(Ala) via its editing domain.</text>
</comment>
<dbReference type="InterPro" id="IPR009000">
    <property type="entry name" value="Transl_B-barrel_sf"/>
</dbReference>
<dbReference type="Pfam" id="PF02272">
    <property type="entry name" value="DHHA1"/>
    <property type="match status" value="1"/>
</dbReference>
<dbReference type="CDD" id="cd00673">
    <property type="entry name" value="AlaRS_core"/>
    <property type="match status" value="1"/>
</dbReference>
<evidence type="ECO:0000256" key="2">
    <source>
        <dbReference type="ARBA" id="ARBA00022490"/>
    </source>
</evidence>
<feature type="coiled-coil region" evidence="13">
    <location>
        <begin position="729"/>
        <end position="763"/>
    </location>
</feature>
<feature type="binding site" evidence="12">
    <location>
        <position position="571"/>
    </location>
    <ligand>
        <name>Zn(2+)</name>
        <dbReference type="ChEBI" id="CHEBI:29105"/>
    </ligand>
</feature>
<evidence type="ECO:0000256" key="9">
    <source>
        <dbReference type="ARBA" id="ARBA00023146"/>
    </source>
</evidence>
<dbReference type="SUPFAM" id="SSF50447">
    <property type="entry name" value="Translation proteins"/>
    <property type="match status" value="1"/>
</dbReference>
<dbReference type="InterPro" id="IPR018164">
    <property type="entry name" value="Ala-tRNA-synth_IIc_N"/>
</dbReference>
<dbReference type="SUPFAM" id="SSF55681">
    <property type="entry name" value="Class II aaRS and biotin synthetases"/>
    <property type="match status" value="1"/>
</dbReference>
<dbReference type="InterPro" id="IPR018162">
    <property type="entry name" value="Ala-tRNA-ligase_IIc_anticod-bd"/>
</dbReference>
<evidence type="ECO:0000256" key="6">
    <source>
        <dbReference type="ARBA" id="ARBA00022840"/>
    </source>
</evidence>
<keyword evidence="16" id="KW-1185">Reference proteome</keyword>
<proteinExistence type="inferred from homology"/>
<dbReference type="Gene3D" id="3.10.310.40">
    <property type="match status" value="1"/>
</dbReference>
<keyword evidence="9 12" id="KW-0030">Aminoacyl-tRNA synthetase</keyword>
<feature type="binding site" evidence="12">
    <location>
        <position position="567"/>
    </location>
    <ligand>
        <name>Zn(2+)</name>
        <dbReference type="ChEBI" id="CHEBI:29105"/>
    </ligand>
</feature>
<dbReference type="Pfam" id="PF01411">
    <property type="entry name" value="tRNA-synt_2c"/>
    <property type="match status" value="1"/>
</dbReference>
<dbReference type="Gene3D" id="6.10.250.550">
    <property type="match status" value="1"/>
</dbReference>
<evidence type="ECO:0000256" key="7">
    <source>
        <dbReference type="ARBA" id="ARBA00022884"/>
    </source>
</evidence>